<proteinExistence type="predicted"/>
<sequence length="171" mass="19090">MHRFIFVSLPCVPQVLEGGCLLGQPPSALSGLLRQLQPSPLEEGSSSSSSSRNCNTAKDLSPLWMPYHLLCNQSLRLPHNRGSMPRSPRVESMVSPCSWRSRVAKECRKREVEWPKCNNSAALGELSGLLGKWPTRKGPMPSITKKGEWLVGRNLRKSERSTFQMTKFLTA</sequence>
<protein>
    <recommendedName>
        <fullName evidence="3">Encoded protein</fullName>
    </recommendedName>
</protein>
<name>A0ABQ7GSL8_DUNSA</name>
<evidence type="ECO:0008006" key="3">
    <source>
        <dbReference type="Google" id="ProtNLM"/>
    </source>
</evidence>
<gene>
    <name evidence="1" type="ORF">DUNSADRAFT_4173</name>
</gene>
<dbReference type="Proteomes" id="UP000815325">
    <property type="component" value="Unassembled WGS sequence"/>
</dbReference>
<evidence type="ECO:0000313" key="2">
    <source>
        <dbReference type="Proteomes" id="UP000815325"/>
    </source>
</evidence>
<comment type="caution">
    <text evidence="1">The sequence shown here is derived from an EMBL/GenBank/DDBJ whole genome shotgun (WGS) entry which is preliminary data.</text>
</comment>
<evidence type="ECO:0000313" key="1">
    <source>
        <dbReference type="EMBL" id="KAF5837602.1"/>
    </source>
</evidence>
<organism evidence="1 2">
    <name type="scientific">Dunaliella salina</name>
    <name type="common">Green alga</name>
    <name type="synonym">Protococcus salinus</name>
    <dbReference type="NCBI Taxonomy" id="3046"/>
    <lineage>
        <taxon>Eukaryota</taxon>
        <taxon>Viridiplantae</taxon>
        <taxon>Chlorophyta</taxon>
        <taxon>core chlorophytes</taxon>
        <taxon>Chlorophyceae</taxon>
        <taxon>CS clade</taxon>
        <taxon>Chlamydomonadales</taxon>
        <taxon>Dunaliellaceae</taxon>
        <taxon>Dunaliella</taxon>
    </lineage>
</organism>
<accession>A0ABQ7GSL8</accession>
<dbReference type="EMBL" id="MU069610">
    <property type="protein sequence ID" value="KAF5837602.1"/>
    <property type="molecule type" value="Genomic_DNA"/>
</dbReference>
<keyword evidence="2" id="KW-1185">Reference proteome</keyword>
<reference evidence="1" key="1">
    <citation type="submission" date="2017-08" db="EMBL/GenBank/DDBJ databases">
        <authorList>
            <person name="Polle J.E."/>
            <person name="Barry K."/>
            <person name="Cushman J."/>
            <person name="Schmutz J."/>
            <person name="Tran D."/>
            <person name="Hathwaick L.T."/>
            <person name="Yim W.C."/>
            <person name="Jenkins J."/>
            <person name="Mckie-Krisberg Z.M."/>
            <person name="Prochnik S."/>
            <person name="Lindquist E."/>
            <person name="Dockter R.B."/>
            <person name="Adam C."/>
            <person name="Molina H."/>
            <person name="Bunkerborg J."/>
            <person name="Jin E."/>
            <person name="Buchheim M."/>
            <person name="Magnuson J."/>
        </authorList>
    </citation>
    <scope>NUCLEOTIDE SEQUENCE</scope>
    <source>
        <strain evidence="1">CCAP 19/18</strain>
    </source>
</reference>